<organism evidence="4 5">
    <name type="scientific">Halomonas litopenaei</name>
    <dbReference type="NCBI Taxonomy" id="2109328"/>
    <lineage>
        <taxon>Bacteria</taxon>
        <taxon>Pseudomonadati</taxon>
        <taxon>Pseudomonadota</taxon>
        <taxon>Gammaproteobacteria</taxon>
        <taxon>Oceanospirillales</taxon>
        <taxon>Halomonadaceae</taxon>
        <taxon>Halomonas</taxon>
    </lineage>
</organism>
<dbReference type="SUPFAM" id="SSF54285">
    <property type="entry name" value="MoaD/ThiS"/>
    <property type="match status" value="1"/>
</dbReference>
<dbReference type="EMBL" id="PXNS01000003">
    <property type="protein sequence ID" value="PTL95548.1"/>
    <property type="molecule type" value="Genomic_DNA"/>
</dbReference>
<reference evidence="4 5" key="1">
    <citation type="submission" date="2018-03" db="EMBL/GenBank/DDBJ databases">
        <authorList>
            <person name="Zhou J."/>
            <person name="Li X."/>
            <person name="Xue M."/>
            <person name="Yin J."/>
        </authorList>
    </citation>
    <scope>NUCLEOTIDE SEQUENCE [LARGE SCALE GENOMIC DNA]</scope>
    <source>
        <strain evidence="4 5">SYSU ZJ2214</strain>
    </source>
</reference>
<dbReference type="Gene3D" id="3.10.20.280">
    <property type="entry name" value="RnfH-like"/>
    <property type="match status" value="1"/>
</dbReference>
<comment type="similarity">
    <text evidence="1 2">Belongs to the UPF0125 (RnfH) family.</text>
</comment>
<sequence>MGADSPRPSAPRVEPAPADHSAGPDIKEDASDEVLRVEVAFALPHKQRLVALRVAKGTTASEALALADLPSLFPELPVETFSEASLGIFGKALKEPSRQILHDGDRVEVYRPLKIDPKAARAERAARSRSSS</sequence>
<evidence type="ECO:0000313" key="4">
    <source>
        <dbReference type="EMBL" id="PTL95548.1"/>
    </source>
</evidence>
<proteinExistence type="inferred from homology"/>
<feature type="region of interest" description="Disordered" evidence="3">
    <location>
        <begin position="1"/>
        <end position="28"/>
    </location>
</feature>
<dbReference type="PANTHER" id="PTHR37483:SF1">
    <property type="entry name" value="UPF0125 PROTEIN RATB"/>
    <property type="match status" value="1"/>
</dbReference>
<evidence type="ECO:0000256" key="1">
    <source>
        <dbReference type="ARBA" id="ARBA00010645"/>
    </source>
</evidence>
<evidence type="ECO:0000313" key="5">
    <source>
        <dbReference type="Proteomes" id="UP000241895"/>
    </source>
</evidence>
<protein>
    <recommendedName>
        <fullName evidence="2">UPF0125 protein C6W88_05595</fullName>
    </recommendedName>
</protein>
<comment type="caution">
    <text evidence="4">The sequence shown here is derived from an EMBL/GenBank/DDBJ whole genome shotgun (WGS) entry which is preliminary data.</text>
</comment>
<evidence type="ECO:0000256" key="3">
    <source>
        <dbReference type="SAM" id="MobiDB-lite"/>
    </source>
</evidence>
<dbReference type="PANTHER" id="PTHR37483">
    <property type="entry name" value="UPF0125 PROTEIN RATB"/>
    <property type="match status" value="1"/>
</dbReference>
<dbReference type="InterPro" id="IPR037021">
    <property type="entry name" value="RnfH_sf"/>
</dbReference>
<dbReference type="Pfam" id="PF03658">
    <property type="entry name" value="Ub-RnfH"/>
    <property type="match status" value="1"/>
</dbReference>
<accession>A0ABX5J1H6</accession>
<dbReference type="InterPro" id="IPR016155">
    <property type="entry name" value="Mopterin_synth/thiamin_S_b"/>
</dbReference>
<dbReference type="Proteomes" id="UP000241895">
    <property type="component" value="Unassembled WGS sequence"/>
</dbReference>
<gene>
    <name evidence="4" type="ORF">C6W88_05595</name>
</gene>
<name>A0ABX5J1H6_9GAMM</name>
<dbReference type="HAMAP" id="MF_00460">
    <property type="entry name" value="UPF0125_RnfH"/>
    <property type="match status" value="1"/>
</dbReference>
<evidence type="ECO:0000256" key="2">
    <source>
        <dbReference type="HAMAP-Rule" id="MF_00460"/>
    </source>
</evidence>
<dbReference type="InterPro" id="IPR005346">
    <property type="entry name" value="RnfH"/>
</dbReference>
<keyword evidence="5" id="KW-1185">Reference proteome</keyword>